<dbReference type="GO" id="GO:0015097">
    <property type="term" value="F:mercury ion transmembrane transporter activity"/>
    <property type="evidence" value="ECO:0007669"/>
    <property type="project" value="InterPro"/>
</dbReference>
<evidence type="ECO:0000313" key="3">
    <source>
        <dbReference type="Proteomes" id="UP000461409"/>
    </source>
</evidence>
<sequence length="125" mass="13018">MVCMASITPWIRGRLDRAGVMLSALCLVHCVLGLVLVAGLGIGGTFLLDPDLHRWGLLLATIVAGVAIGLGAIRHRRAMPFVVAMTGLTFMGGALAVGHGFEEAILTMIGVTLVAAGHILNLRHA</sequence>
<keyword evidence="3" id="KW-1185">Reference proteome</keyword>
<organism evidence="2 3">
    <name type="scientific">Aurantiacibacter rhizosphaerae</name>
    <dbReference type="NCBI Taxonomy" id="2691582"/>
    <lineage>
        <taxon>Bacteria</taxon>
        <taxon>Pseudomonadati</taxon>
        <taxon>Pseudomonadota</taxon>
        <taxon>Alphaproteobacteria</taxon>
        <taxon>Sphingomonadales</taxon>
        <taxon>Erythrobacteraceae</taxon>
        <taxon>Aurantiacibacter</taxon>
    </lineage>
</organism>
<keyword evidence="1" id="KW-1133">Transmembrane helix</keyword>
<proteinExistence type="predicted"/>
<dbReference type="Proteomes" id="UP000461409">
    <property type="component" value="Unassembled WGS sequence"/>
</dbReference>
<reference evidence="2 3" key="1">
    <citation type="submission" date="2019-12" db="EMBL/GenBank/DDBJ databases">
        <authorList>
            <person name="Lee S.D."/>
        </authorList>
    </citation>
    <scope>NUCLEOTIDE SEQUENCE [LARGE SCALE GENOMIC DNA]</scope>
    <source>
        <strain evidence="2 3">GH3-10</strain>
    </source>
</reference>
<evidence type="ECO:0000313" key="2">
    <source>
        <dbReference type="EMBL" id="MWV26387.1"/>
    </source>
</evidence>
<dbReference type="InterPro" id="IPR004891">
    <property type="entry name" value="Mercury-R_MerC"/>
</dbReference>
<feature type="transmembrane region" description="Helical" evidence="1">
    <location>
        <begin position="104"/>
        <end position="122"/>
    </location>
</feature>
<feature type="transmembrane region" description="Helical" evidence="1">
    <location>
        <begin position="20"/>
        <end position="43"/>
    </location>
</feature>
<feature type="transmembrane region" description="Helical" evidence="1">
    <location>
        <begin position="55"/>
        <end position="73"/>
    </location>
</feature>
<dbReference type="EMBL" id="WUBR01000001">
    <property type="protein sequence ID" value="MWV26387.1"/>
    <property type="molecule type" value="Genomic_DNA"/>
</dbReference>
<dbReference type="GO" id="GO:0016020">
    <property type="term" value="C:membrane"/>
    <property type="evidence" value="ECO:0007669"/>
    <property type="project" value="InterPro"/>
</dbReference>
<evidence type="ECO:0000256" key="1">
    <source>
        <dbReference type="SAM" id="Phobius"/>
    </source>
</evidence>
<dbReference type="Pfam" id="PF03203">
    <property type="entry name" value="MerC"/>
    <property type="match status" value="1"/>
</dbReference>
<feature type="transmembrane region" description="Helical" evidence="1">
    <location>
        <begin position="80"/>
        <end position="98"/>
    </location>
</feature>
<keyword evidence="1" id="KW-0812">Transmembrane</keyword>
<gene>
    <name evidence="2" type="ORF">GRF63_00580</name>
</gene>
<comment type="caution">
    <text evidence="2">The sequence shown here is derived from an EMBL/GenBank/DDBJ whole genome shotgun (WGS) entry which is preliminary data.</text>
</comment>
<name>A0A844X7S2_9SPHN</name>
<reference evidence="2 3" key="2">
    <citation type="submission" date="2020-02" db="EMBL/GenBank/DDBJ databases">
        <title>Erythrobacter dongmakensis sp. nov., isolated from a tidal mudflat.</title>
        <authorList>
            <person name="Kim I.S."/>
        </authorList>
    </citation>
    <scope>NUCLEOTIDE SEQUENCE [LARGE SCALE GENOMIC DNA]</scope>
    <source>
        <strain evidence="2 3">GH3-10</strain>
    </source>
</reference>
<accession>A0A844X7S2</accession>
<dbReference type="AlphaFoldDB" id="A0A844X7S2"/>
<protein>
    <submittedName>
        <fullName evidence="2">MerC family mercury resistance protein</fullName>
    </submittedName>
</protein>
<keyword evidence="1" id="KW-0472">Membrane</keyword>